<name>A0A1X0YB78_MYCSI</name>
<dbReference type="SMART" id="SM00267">
    <property type="entry name" value="GGDEF"/>
    <property type="match status" value="1"/>
</dbReference>
<feature type="transmembrane region" description="Helical" evidence="1">
    <location>
        <begin position="159"/>
        <end position="178"/>
    </location>
</feature>
<dbReference type="EMBL" id="MZZM01000013">
    <property type="protein sequence ID" value="ORJ62244.1"/>
    <property type="molecule type" value="Genomic_DNA"/>
</dbReference>
<feature type="domain" description="GGDEF" evidence="2">
    <location>
        <begin position="225"/>
        <end position="357"/>
    </location>
</feature>
<dbReference type="InterPro" id="IPR050469">
    <property type="entry name" value="Diguanylate_Cyclase"/>
</dbReference>
<proteinExistence type="predicted"/>
<dbReference type="PANTHER" id="PTHR45138:SF9">
    <property type="entry name" value="DIGUANYLATE CYCLASE DGCM-RELATED"/>
    <property type="match status" value="1"/>
</dbReference>
<keyword evidence="1" id="KW-1133">Transmembrane helix</keyword>
<dbReference type="AlphaFoldDB" id="A0A1X0YB78"/>
<dbReference type="GO" id="GO:0005886">
    <property type="term" value="C:plasma membrane"/>
    <property type="evidence" value="ECO:0007669"/>
    <property type="project" value="TreeGrafter"/>
</dbReference>
<evidence type="ECO:0000256" key="1">
    <source>
        <dbReference type="SAM" id="Phobius"/>
    </source>
</evidence>
<organism evidence="3 4">
    <name type="scientific">Mycobacterium simiae</name>
    <name type="common">Mycobacterium habana</name>
    <dbReference type="NCBI Taxonomy" id="1784"/>
    <lineage>
        <taxon>Bacteria</taxon>
        <taxon>Bacillati</taxon>
        <taxon>Actinomycetota</taxon>
        <taxon>Actinomycetes</taxon>
        <taxon>Mycobacteriales</taxon>
        <taxon>Mycobacteriaceae</taxon>
        <taxon>Mycobacterium</taxon>
        <taxon>Mycobacterium simiae complex</taxon>
    </lineage>
</organism>
<dbReference type="GO" id="GO:0052621">
    <property type="term" value="F:diguanylate cyclase activity"/>
    <property type="evidence" value="ECO:0007669"/>
    <property type="project" value="TreeGrafter"/>
</dbReference>
<dbReference type="InterPro" id="IPR029787">
    <property type="entry name" value="Nucleotide_cyclase"/>
</dbReference>
<dbReference type="PROSITE" id="PS50887">
    <property type="entry name" value="GGDEF"/>
    <property type="match status" value="1"/>
</dbReference>
<dbReference type="InterPro" id="IPR000160">
    <property type="entry name" value="GGDEF_dom"/>
</dbReference>
<dbReference type="GO" id="GO:1902201">
    <property type="term" value="P:negative regulation of bacterial-type flagellum-dependent cell motility"/>
    <property type="evidence" value="ECO:0007669"/>
    <property type="project" value="TreeGrafter"/>
</dbReference>
<dbReference type="SUPFAM" id="SSF55073">
    <property type="entry name" value="Nucleotide cyclase"/>
    <property type="match status" value="1"/>
</dbReference>
<evidence type="ECO:0000259" key="2">
    <source>
        <dbReference type="PROSITE" id="PS50887"/>
    </source>
</evidence>
<evidence type="ECO:0000313" key="3">
    <source>
        <dbReference type="EMBL" id="ORJ62244.1"/>
    </source>
</evidence>
<dbReference type="InterPro" id="IPR043128">
    <property type="entry name" value="Rev_trsase/Diguanyl_cyclase"/>
</dbReference>
<feature type="transmembrane region" description="Helical" evidence="1">
    <location>
        <begin position="58"/>
        <end position="76"/>
    </location>
</feature>
<feature type="transmembrane region" description="Helical" evidence="1">
    <location>
        <begin position="32"/>
        <end position="52"/>
    </location>
</feature>
<dbReference type="Gene3D" id="3.30.70.270">
    <property type="match status" value="1"/>
</dbReference>
<dbReference type="GO" id="GO:0043709">
    <property type="term" value="P:cell adhesion involved in single-species biofilm formation"/>
    <property type="evidence" value="ECO:0007669"/>
    <property type="project" value="TreeGrafter"/>
</dbReference>
<keyword evidence="1" id="KW-0472">Membrane</keyword>
<gene>
    <name evidence="3" type="ORF">B5M45_07325</name>
</gene>
<sequence>MWASPVVKQPDQFDWISAYLDSHGLLNPWRRISAVFIASFAAYPLIMLWSPAGPVNPVARGVTMVAAGFGLAGAGLRWKRWPTRRQSSGWLLIAIAGIAAALFTLSNPYVALMGCTTFAILGAYVAYFHAVGYVLVNLAVALTCVVVLSYRLAVETGDVALTAGSLIVVLGLVIGVPFGMHSLVHTLRTDLQGSNRDPLTGLYNRRSFNNSAYELIRIHRNSPGSYLVVALIDLDDFKRLNDTHGHAAGDQALVAVATALQQSCRATAVIGRAGGEEFVVADIETTPAPSAMAERICHAIAALPFKITASIGTSGVPLGTGPLTTAMQLIDDLIRTSDAAMYQAKRAGGNQVRHYSGEVPAFE</sequence>
<dbReference type="CDD" id="cd01949">
    <property type="entry name" value="GGDEF"/>
    <property type="match status" value="1"/>
</dbReference>
<dbReference type="Pfam" id="PF00990">
    <property type="entry name" value="GGDEF"/>
    <property type="match status" value="1"/>
</dbReference>
<dbReference type="Proteomes" id="UP000193040">
    <property type="component" value="Unassembled WGS sequence"/>
</dbReference>
<protein>
    <submittedName>
        <fullName evidence="3">GGDEF domain-containing protein</fullName>
    </submittedName>
</protein>
<evidence type="ECO:0000313" key="4">
    <source>
        <dbReference type="Proteomes" id="UP000193040"/>
    </source>
</evidence>
<comment type="caution">
    <text evidence="3">The sequence shown here is derived from an EMBL/GenBank/DDBJ whole genome shotgun (WGS) entry which is preliminary data.</text>
</comment>
<feature type="transmembrane region" description="Helical" evidence="1">
    <location>
        <begin position="134"/>
        <end position="153"/>
    </location>
</feature>
<keyword evidence="1" id="KW-0812">Transmembrane</keyword>
<dbReference type="STRING" id="1784.VC42_09625"/>
<accession>A0A1X0YB78</accession>
<keyword evidence="4" id="KW-1185">Reference proteome</keyword>
<dbReference type="PANTHER" id="PTHR45138">
    <property type="entry name" value="REGULATORY COMPONENTS OF SENSORY TRANSDUCTION SYSTEM"/>
    <property type="match status" value="1"/>
</dbReference>
<reference evidence="3 4" key="1">
    <citation type="submission" date="2017-03" db="EMBL/GenBank/DDBJ databases">
        <title>Genomic insights into Mycobacterium simiae human colonization.</title>
        <authorList>
            <person name="Steffani J.L."/>
            <person name="Brunck M.E."/>
            <person name="Cruz E."/>
            <person name="Montiel R."/>
            <person name="Barona F."/>
        </authorList>
    </citation>
    <scope>NUCLEOTIDE SEQUENCE [LARGE SCALE GENOMIC DNA]</scope>
    <source>
        <strain evidence="3 4">MsiGto</strain>
    </source>
</reference>
<dbReference type="NCBIfam" id="TIGR00254">
    <property type="entry name" value="GGDEF"/>
    <property type="match status" value="1"/>
</dbReference>
<feature type="transmembrane region" description="Helical" evidence="1">
    <location>
        <begin position="88"/>
        <end position="105"/>
    </location>
</feature>